<reference evidence="2 3" key="1">
    <citation type="journal article" date="2023" name="Int. J. Mol. Sci.">
        <title>De Novo Assembly and Annotation of 11 Diverse Shrub Willow (Salix) Genomes Reveals Novel Gene Organization in Sex-Linked Regions.</title>
        <authorList>
            <person name="Hyden B."/>
            <person name="Feng K."/>
            <person name="Yates T.B."/>
            <person name="Jawdy S."/>
            <person name="Cereghino C."/>
            <person name="Smart L.B."/>
            <person name="Muchero W."/>
        </authorList>
    </citation>
    <scope>NUCLEOTIDE SEQUENCE [LARGE SCALE GENOMIC DNA]</scope>
    <source>
        <tissue evidence="2">Shoot tip</tissue>
    </source>
</reference>
<dbReference type="AlphaFoldDB" id="A0AAD6JPF2"/>
<accession>A0AAD6JPF2</accession>
<keyword evidence="3" id="KW-1185">Reference proteome</keyword>
<feature type="compositionally biased region" description="Low complexity" evidence="1">
    <location>
        <begin position="15"/>
        <end position="25"/>
    </location>
</feature>
<evidence type="ECO:0000256" key="1">
    <source>
        <dbReference type="SAM" id="MobiDB-lite"/>
    </source>
</evidence>
<dbReference type="Proteomes" id="UP001162972">
    <property type="component" value="Chromosome 6"/>
</dbReference>
<evidence type="ECO:0000313" key="2">
    <source>
        <dbReference type="EMBL" id="KAJ6408157.1"/>
    </source>
</evidence>
<evidence type="ECO:0000313" key="3">
    <source>
        <dbReference type="Proteomes" id="UP001162972"/>
    </source>
</evidence>
<organism evidence="2 3">
    <name type="scientific">Salix udensis</name>
    <dbReference type="NCBI Taxonomy" id="889485"/>
    <lineage>
        <taxon>Eukaryota</taxon>
        <taxon>Viridiplantae</taxon>
        <taxon>Streptophyta</taxon>
        <taxon>Embryophyta</taxon>
        <taxon>Tracheophyta</taxon>
        <taxon>Spermatophyta</taxon>
        <taxon>Magnoliopsida</taxon>
        <taxon>eudicotyledons</taxon>
        <taxon>Gunneridae</taxon>
        <taxon>Pentapetalae</taxon>
        <taxon>rosids</taxon>
        <taxon>fabids</taxon>
        <taxon>Malpighiales</taxon>
        <taxon>Salicaceae</taxon>
        <taxon>Saliceae</taxon>
        <taxon>Salix</taxon>
    </lineage>
</organism>
<dbReference type="EMBL" id="JAPFFJ010000016">
    <property type="protein sequence ID" value="KAJ6408157.1"/>
    <property type="molecule type" value="Genomic_DNA"/>
</dbReference>
<proteinExistence type="predicted"/>
<feature type="region of interest" description="Disordered" evidence="1">
    <location>
        <begin position="1"/>
        <end position="28"/>
    </location>
</feature>
<protein>
    <submittedName>
        <fullName evidence="2">Uncharacterized protein</fullName>
    </submittedName>
</protein>
<comment type="caution">
    <text evidence="2">The sequence shown here is derived from an EMBL/GenBank/DDBJ whole genome shotgun (WGS) entry which is preliminary data.</text>
</comment>
<sequence length="95" mass="10757">MCVKDAEQEMENPVDNNSDSNNNTNKMQSWPLHCDLLQTPMENFDQDSSLISSSGGISVANSHPLESICEDRVVTERKQNLLTDFFPQPSLRRMV</sequence>
<gene>
    <name evidence="2" type="ORF">OIU84_011461</name>
</gene>
<name>A0AAD6JPF2_9ROSI</name>